<evidence type="ECO:0000313" key="2">
    <source>
        <dbReference type="Proteomes" id="UP001595075"/>
    </source>
</evidence>
<evidence type="ECO:0000313" key="1">
    <source>
        <dbReference type="EMBL" id="KAL2061246.1"/>
    </source>
</evidence>
<proteinExistence type="predicted"/>
<comment type="caution">
    <text evidence="1">The sequence shown here is derived from an EMBL/GenBank/DDBJ whole genome shotgun (WGS) entry which is preliminary data.</text>
</comment>
<accession>A0ABR4BVW2</accession>
<organism evidence="1 2">
    <name type="scientific">Oculimacula yallundae</name>
    <dbReference type="NCBI Taxonomy" id="86028"/>
    <lineage>
        <taxon>Eukaryota</taxon>
        <taxon>Fungi</taxon>
        <taxon>Dikarya</taxon>
        <taxon>Ascomycota</taxon>
        <taxon>Pezizomycotina</taxon>
        <taxon>Leotiomycetes</taxon>
        <taxon>Helotiales</taxon>
        <taxon>Ploettnerulaceae</taxon>
        <taxon>Oculimacula</taxon>
    </lineage>
</organism>
<gene>
    <name evidence="1" type="ORF">VTL71DRAFT_7519</name>
</gene>
<dbReference type="EMBL" id="JAZHXI010000019">
    <property type="protein sequence ID" value="KAL2061246.1"/>
    <property type="molecule type" value="Genomic_DNA"/>
</dbReference>
<dbReference type="Proteomes" id="UP001595075">
    <property type="component" value="Unassembled WGS sequence"/>
</dbReference>
<keyword evidence="2" id="KW-1185">Reference proteome</keyword>
<protein>
    <submittedName>
        <fullName evidence="1">Uncharacterized protein</fullName>
    </submittedName>
</protein>
<name>A0ABR4BVW2_9HELO</name>
<reference evidence="1 2" key="1">
    <citation type="journal article" date="2024" name="Commun. Biol.">
        <title>Comparative genomic analysis of thermophilic fungi reveals convergent evolutionary adaptations and gene losses.</title>
        <authorList>
            <person name="Steindorff A.S."/>
            <person name="Aguilar-Pontes M.V."/>
            <person name="Robinson A.J."/>
            <person name="Andreopoulos B."/>
            <person name="LaButti K."/>
            <person name="Kuo A."/>
            <person name="Mondo S."/>
            <person name="Riley R."/>
            <person name="Otillar R."/>
            <person name="Haridas S."/>
            <person name="Lipzen A."/>
            <person name="Grimwood J."/>
            <person name="Schmutz J."/>
            <person name="Clum A."/>
            <person name="Reid I.D."/>
            <person name="Moisan M.C."/>
            <person name="Butler G."/>
            <person name="Nguyen T.T.M."/>
            <person name="Dewar K."/>
            <person name="Conant G."/>
            <person name="Drula E."/>
            <person name="Henrissat B."/>
            <person name="Hansel C."/>
            <person name="Singer S."/>
            <person name="Hutchinson M.I."/>
            <person name="de Vries R.P."/>
            <person name="Natvig D.O."/>
            <person name="Powell A.J."/>
            <person name="Tsang A."/>
            <person name="Grigoriev I.V."/>
        </authorList>
    </citation>
    <scope>NUCLEOTIDE SEQUENCE [LARGE SCALE GENOMIC DNA]</scope>
    <source>
        <strain evidence="1 2">CBS 494.80</strain>
    </source>
</reference>
<sequence length="213" mass="23555">MAPIKTFTVNLTSKSHTKAILTPSDSSTPSYELELSWLTKDLFTSSQKQSIVLRSTSTSSSTESESLRPIIGSCILPFISLSKPIQICLGDPDTKSAIWETMPCRSVTKANGFELSLDLGGAIGRRTFDWKRTSKIDGVSGTSSKEIDPLNFKMVDRETGRVVARFVHHIWYGKKRGVLEIGEFEGGDGWEVIVVLSGMAVLEYSRKIYGYSF</sequence>